<gene>
    <name evidence="1" type="ORF">IPOD504_LOCUS13696</name>
</gene>
<organism evidence="1 2">
    <name type="scientific">Iphiclides podalirius</name>
    <name type="common">scarce swallowtail</name>
    <dbReference type="NCBI Taxonomy" id="110791"/>
    <lineage>
        <taxon>Eukaryota</taxon>
        <taxon>Metazoa</taxon>
        <taxon>Ecdysozoa</taxon>
        <taxon>Arthropoda</taxon>
        <taxon>Hexapoda</taxon>
        <taxon>Insecta</taxon>
        <taxon>Pterygota</taxon>
        <taxon>Neoptera</taxon>
        <taxon>Endopterygota</taxon>
        <taxon>Lepidoptera</taxon>
        <taxon>Glossata</taxon>
        <taxon>Ditrysia</taxon>
        <taxon>Papilionoidea</taxon>
        <taxon>Papilionidae</taxon>
        <taxon>Papilioninae</taxon>
        <taxon>Iphiclides</taxon>
    </lineage>
</organism>
<reference evidence="1" key="1">
    <citation type="submission" date="2022-03" db="EMBL/GenBank/DDBJ databases">
        <authorList>
            <person name="Martin H S."/>
        </authorList>
    </citation>
    <scope>NUCLEOTIDE SEQUENCE</scope>
</reference>
<dbReference type="EMBL" id="OW152816">
    <property type="protein sequence ID" value="CAH2067035.1"/>
    <property type="molecule type" value="Genomic_DNA"/>
</dbReference>
<accession>A0ABN8ITS8</accession>
<sequence length="79" mass="8849">MARKDPPSAPLALGPGIQRSKARRERALSALAWRETIYLLDSSTRRGAIPPDDLFAAHLRCRYRRISSSEEHCGDSTEI</sequence>
<feature type="non-terminal residue" evidence="1">
    <location>
        <position position="1"/>
    </location>
</feature>
<protein>
    <submittedName>
        <fullName evidence="1">Uncharacterized protein</fullName>
    </submittedName>
</protein>
<dbReference type="Proteomes" id="UP000837857">
    <property type="component" value="Chromosome 4"/>
</dbReference>
<evidence type="ECO:0000313" key="2">
    <source>
        <dbReference type="Proteomes" id="UP000837857"/>
    </source>
</evidence>
<evidence type="ECO:0000313" key="1">
    <source>
        <dbReference type="EMBL" id="CAH2067035.1"/>
    </source>
</evidence>
<keyword evidence="2" id="KW-1185">Reference proteome</keyword>
<proteinExistence type="predicted"/>
<name>A0ABN8ITS8_9NEOP</name>